<evidence type="ECO:0000259" key="4">
    <source>
        <dbReference type="PROSITE" id="PS01124"/>
    </source>
</evidence>
<sequence length="301" mass="35221">MDNLNDSSLPASKLVSSQGKTAFETILNNPNATLLESIFVGEQPIFAIWETNNIKLIEPQLEEICLTFHITGSIRVRNNVIGHNNVKFNSIALYGLNSYEWNLYNKLRYAHLYFWKDIVAFNPEEIAHALQNNELHGIKDNWVEGLFKMILSYKNSEERKTFILKMYQECFVHLKDKYLDNFQEKNVITGGFTSFQVKKLQEFIEHNYMSKINIEDFCNTMNWSRSHLFREFKKTFGTTPYNFLSHKRLSIIKELLAAGQPIDQVCQNSGVENINKINYLFQKHMGISLKEYLQQNPKEKL</sequence>
<evidence type="ECO:0000256" key="2">
    <source>
        <dbReference type="ARBA" id="ARBA00023125"/>
    </source>
</evidence>
<proteinExistence type="predicted"/>
<evidence type="ECO:0000313" key="6">
    <source>
        <dbReference type="Proteomes" id="UP000593966"/>
    </source>
</evidence>
<dbReference type="PANTHER" id="PTHR43280">
    <property type="entry name" value="ARAC-FAMILY TRANSCRIPTIONAL REGULATOR"/>
    <property type="match status" value="1"/>
</dbReference>
<feature type="domain" description="HTH araC/xylS-type" evidence="4">
    <location>
        <begin position="198"/>
        <end position="295"/>
    </location>
</feature>
<reference evidence="5 6" key="1">
    <citation type="submission" date="2020-02" db="EMBL/GenBank/DDBJ databases">
        <title>Tigecycline-resistant Acinetobacter species from pigs and migratory birds.</title>
        <authorList>
            <person name="Chen C."/>
            <person name="Sun J."/>
            <person name="Liao X.-P."/>
            <person name="Liu Y.-H."/>
        </authorList>
    </citation>
    <scope>NUCLEOTIDE SEQUENCE [LARGE SCALE GENOMIC DNA]</scope>
    <source>
        <strain evidence="5 6">YH12207_T</strain>
    </source>
</reference>
<evidence type="ECO:0000256" key="1">
    <source>
        <dbReference type="ARBA" id="ARBA00023015"/>
    </source>
</evidence>
<organism evidence="5 6">
    <name type="scientific">Acinetobacter piscicola</name>
    <dbReference type="NCBI Taxonomy" id="2006115"/>
    <lineage>
        <taxon>Bacteria</taxon>
        <taxon>Pseudomonadati</taxon>
        <taxon>Pseudomonadota</taxon>
        <taxon>Gammaproteobacteria</taxon>
        <taxon>Moraxellales</taxon>
        <taxon>Moraxellaceae</taxon>
        <taxon>Acinetobacter</taxon>
    </lineage>
</organism>
<dbReference type="Gene3D" id="1.10.10.60">
    <property type="entry name" value="Homeodomain-like"/>
    <property type="match status" value="2"/>
</dbReference>
<dbReference type="GO" id="GO:0043565">
    <property type="term" value="F:sequence-specific DNA binding"/>
    <property type="evidence" value="ECO:0007669"/>
    <property type="project" value="InterPro"/>
</dbReference>
<dbReference type="RefSeq" id="WP_180046217.1">
    <property type="nucleotide sequence ID" value="NZ_CP048659.1"/>
</dbReference>
<dbReference type="SMART" id="SM00342">
    <property type="entry name" value="HTH_ARAC"/>
    <property type="match status" value="1"/>
</dbReference>
<dbReference type="Pfam" id="PF12833">
    <property type="entry name" value="HTH_18"/>
    <property type="match status" value="1"/>
</dbReference>
<gene>
    <name evidence="5" type="ORF">G0028_12610</name>
</gene>
<dbReference type="PROSITE" id="PS01124">
    <property type="entry name" value="HTH_ARAC_FAMILY_2"/>
    <property type="match status" value="1"/>
</dbReference>
<dbReference type="InterPro" id="IPR018060">
    <property type="entry name" value="HTH_AraC"/>
</dbReference>
<evidence type="ECO:0000313" key="5">
    <source>
        <dbReference type="EMBL" id="QOW46669.1"/>
    </source>
</evidence>
<keyword evidence="6" id="KW-1185">Reference proteome</keyword>
<dbReference type="Proteomes" id="UP000593966">
    <property type="component" value="Chromosome"/>
</dbReference>
<protein>
    <submittedName>
        <fullName evidence="5">Helix-turn-helix transcriptional regulator</fullName>
    </submittedName>
</protein>
<keyword evidence="2" id="KW-0238">DNA-binding</keyword>
<keyword evidence="3" id="KW-0804">Transcription</keyword>
<keyword evidence="1" id="KW-0805">Transcription regulation</keyword>
<dbReference type="SUPFAM" id="SSF46689">
    <property type="entry name" value="Homeodomain-like"/>
    <property type="match status" value="1"/>
</dbReference>
<dbReference type="PANTHER" id="PTHR43280:SF2">
    <property type="entry name" value="HTH-TYPE TRANSCRIPTIONAL REGULATOR EXSA"/>
    <property type="match status" value="1"/>
</dbReference>
<accession>A0A7S7AI64</accession>
<name>A0A7S7AI64_9GAMM</name>
<dbReference type="AlphaFoldDB" id="A0A7S7AI64"/>
<evidence type="ECO:0000256" key="3">
    <source>
        <dbReference type="ARBA" id="ARBA00023163"/>
    </source>
</evidence>
<dbReference type="InterPro" id="IPR009057">
    <property type="entry name" value="Homeodomain-like_sf"/>
</dbReference>
<dbReference type="EMBL" id="CP048659">
    <property type="protein sequence ID" value="QOW46669.1"/>
    <property type="molecule type" value="Genomic_DNA"/>
</dbReference>
<dbReference type="GO" id="GO:0003700">
    <property type="term" value="F:DNA-binding transcription factor activity"/>
    <property type="evidence" value="ECO:0007669"/>
    <property type="project" value="InterPro"/>
</dbReference>